<protein>
    <recommendedName>
        <fullName evidence="2">Transglutaminase-like domain-containing protein</fullName>
    </recommendedName>
</protein>
<dbReference type="Proteomes" id="UP000231414">
    <property type="component" value="Unassembled WGS sequence"/>
</dbReference>
<evidence type="ECO:0000259" key="2">
    <source>
        <dbReference type="SMART" id="SM00460"/>
    </source>
</evidence>
<accession>A0A2H0X6Q1</accession>
<keyword evidence="1" id="KW-0472">Membrane</keyword>
<organism evidence="3 4">
    <name type="scientific">candidate division WWE3 bacterium CG08_land_8_20_14_0_20_43_13</name>
    <dbReference type="NCBI Taxonomy" id="1975087"/>
    <lineage>
        <taxon>Bacteria</taxon>
        <taxon>Katanobacteria</taxon>
    </lineage>
</organism>
<feature type="non-terminal residue" evidence="3">
    <location>
        <position position="1"/>
    </location>
</feature>
<dbReference type="SUPFAM" id="SSF54001">
    <property type="entry name" value="Cysteine proteinases"/>
    <property type="match status" value="1"/>
</dbReference>
<gene>
    <name evidence="3" type="ORF">COT52_02920</name>
</gene>
<dbReference type="Pfam" id="PF01841">
    <property type="entry name" value="Transglut_core"/>
    <property type="match status" value="1"/>
</dbReference>
<dbReference type="InterPro" id="IPR002931">
    <property type="entry name" value="Transglutaminase-like"/>
</dbReference>
<dbReference type="AlphaFoldDB" id="A0A2H0X6Q1"/>
<dbReference type="Gene3D" id="3.10.620.30">
    <property type="match status" value="1"/>
</dbReference>
<proteinExistence type="predicted"/>
<dbReference type="EMBL" id="PEYW01000042">
    <property type="protein sequence ID" value="PIS20604.1"/>
    <property type="molecule type" value="Genomic_DNA"/>
</dbReference>
<keyword evidence="1" id="KW-1133">Transmembrane helix</keyword>
<dbReference type="SMART" id="SM00460">
    <property type="entry name" value="TGc"/>
    <property type="match status" value="1"/>
</dbReference>
<feature type="transmembrane region" description="Helical" evidence="1">
    <location>
        <begin position="417"/>
        <end position="438"/>
    </location>
</feature>
<dbReference type="InterPro" id="IPR038765">
    <property type="entry name" value="Papain-like_cys_pep_sf"/>
</dbReference>
<name>A0A2H0X6Q1_UNCKA</name>
<feature type="domain" description="Transglutaminase-like" evidence="2">
    <location>
        <begin position="176"/>
        <end position="249"/>
    </location>
</feature>
<comment type="caution">
    <text evidence="3">The sequence shown here is derived from an EMBL/GenBank/DDBJ whole genome shotgun (WGS) entry which is preliminary data.</text>
</comment>
<reference evidence="4" key="1">
    <citation type="submission" date="2017-09" db="EMBL/GenBank/DDBJ databases">
        <title>Depth-based differentiation of microbial function through sediment-hosted aquifers and enrichment of novel symbionts in the deep terrestrial subsurface.</title>
        <authorList>
            <person name="Probst A.J."/>
            <person name="Ladd B."/>
            <person name="Jarett J.K."/>
            <person name="Geller-Mcgrath D.E."/>
            <person name="Sieber C.M.K."/>
            <person name="Emerson J.B."/>
            <person name="Anantharaman K."/>
            <person name="Thomas B.C."/>
            <person name="Malmstrom R."/>
            <person name="Stieglmeier M."/>
            <person name="Klingl A."/>
            <person name="Woyke T."/>
            <person name="Ryan C.M."/>
            <person name="Banfield J.F."/>
        </authorList>
    </citation>
    <scope>NUCLEOTIDE SEQUENCE [LARGE SCALE GENOMIC DNA]</scope>
</reference>
<evidence type="ECO:0000313" key="4">
    <source>
        <dbReference type="Proteomes" id="UP000231414"/>
    </source>
</evidence>
<evidence type="ECO:0000313" key="3">
    <source>
        <dbReference type="EMBL" id="PIS20604.1"/>
    </source>
</evidence>
<keyword evidence="1" id="KW-0812">Transmembrane</keyword>
<sequence length="466" mass="52775">QSGVSATFGDYQIFAFTLDYHLKNESLSKTTQEITLPPDIFGYQKIIFADISDPPQSVKTDLDGNYLASFQLKPRQTLNISLSGFVQLYSRYIDEKQGGQGKNIPINLVNLYIKEQPYWPINNEELLTLAKRLISPSNTVAQNAMEIYKYVTQNLKYNQQRAKTENLDRLGALEALKQPELAVCTEFTDLFITLARAAGIPAREIDGYAHTENRFSKPLSIRLSGGDVLHAWAQFYDPALGWVQIDPTWASTTNGLNYFNKLDTNHVALAIKGVSSEQPSPAGSFKTSEFEKNQDVRVGLAQSDQLPSEVLKPNIDFNPPKTIIAGLGRRSKIKVLNEGNVTIFNSKVATTLGDKSDKRELALEQTLPPYSNSELTLKLNHPWVWKSEDTLLQVILSYEGFDGKPYQETHEYTVKVIPFYLTGWFWLLSAFLGTFPYVMRHFGRGWLLFRWQQLAHLLPRPPGRDQ</sequence>
<dbReference type="PANTHER" id="PTHR33490">
    <property type="entry name" value="BLR5614 PROTEIN-RELATED"/>
    <property type="match status" value="1"/>
</dbReference>
<evidence type="ECO:0000256" key="1">
    <source>
        <dbReference type="SAM" id="Phobius"/>
    </source>
</evidence>